<dbReference type="PANTHER" id="PTHR34230:SF2">
    <property type="entry name" value="SPINDLE ASSEMBLY ABNORMAL PROTEIN 6 N-TERMINAL DOMAIN-CONTAINING PROTEIN"/>
    <property type="match status" value="1"/>
</dbReference>
<evidence type="ECO:0000313" key="4">
    <source>
        <dbReference type="Proteomes" id="UP000694416"/>
    </source>
</evidence>
<organism evidence="3 4">
    <name type="scientific">Piliocolobus tephrosceles</name>
    <name type="common">Ugandan red Colobus</name>
    <dbReference type="NCBI Taxonomy" id="591936"/>
    <lineage>
        <taxon>Eukaryota</taxon>
        <taxon>Metazoa</taxon>
        <taxon>Chordata</taxon>
        <taxon>Craniata</taxon>
        <taxon>Vertebrata</taxon>
        <taxon>Euteleostomi</taxon>
        <taxon>Mammalia</taxon>
        <taxon>Eutheria</taxon>
        <taxon>Euarchontoglires</taxon>
        <taxon>Primates</taxon>
        <taxon>Haplorrhini</taxon>
        <taxon>Catarrhini</taxon>
        <taxon>Cercopithecidae</taxon>
        <taxon>Colobinae</taxon>
        <taxon>Piliocolobus</taxon>
    </lineage>
</organism>
<dbReference type="Gene3D" id="2.170.210.20">
    <property type="entry name" value="Spindle assembly abnormal protein 6, N-terminal domain"/>
    <property type="match status" value="1"/>
</dbReference>
<evidence type="ECO:0000259" key="2">
    <source>
        <dbReference type="Pfam" id="PF16531"/>
    </source>
</evidence>
<reference evidence="3" key="2">
    <citation type="submission" date="2025-09" db="UniProtKB">
        <authorList>
            <consortium name="Ensembl"/>
        </authorList>
    </citation>
    <scope>IDENTIFICATION</scope>
</reference>
<dbReference type="Proteomes" id="UP000694416">
    <property type="component" value="Unplaced"/>
</dbReference>
<keyword evidence="4" id="KW-1185">Reference proteome</keyword>
<dbReference type="Pfam" id="PF16531">
    <property type="entry name" value="SAS-6_N"/>
    <property type="match status" value="1"/>
</dbReference>
<dbReference type="InterPro" id="IPR038558">
    <property type="entry name" value="SAS-6_N_sf"/>
</dbReference>
<dbReference type="PANTHER" id="PTHR34230">
    <property type="entry name" value="ASSEMBLY ABNORMAL PROTEIN 6, PUTATIVE-RELATED"/>
    <property type="match status" value="1"/>
</dbReference>
<dbReference type="AlphaFoldDB" id="A0A8C9LPN2"/>
<dbReference type="InterPro" id="IPR032396">
    <property type="entry name" value="SAS-6_N"/>
</dbReference>
<reference evidence="3" key="1">
    <citation type="submission" date="2025-08" db="UniProtKB">
        <authorList>
            <consortium name="Ensembl"/>
        </authorList>
    </citation>
    <scope>IDENTIFICATION</scope>
</reference>
<accession>A0A8C9LPN2</accession>
<sequence length="834" mass="96348">MNSIHNYSEYGFSGNESNVNESNVNERRCSENRYDSSRAFLETNEKRSDFISASVSNNGCYDVSNRKVIDKEYIKDNIKTGFNEINICGKINMVNNIRDRSYDNTFNSLKNQSIITNDNSTTASSTITSTGTTTTGILNNNYDNCSNRSNSSSIYNNSRNNTNVVDNNINCINNGINTNLSKANQGVRLYNNIDMSYIYKKYDKNGLIYCKKIKFHLKNEKDNALIDFLIVKINTLKNANGKPYMRLELSSDKNEFFFYYLDLFEENYENIKKEQRLVINFNLFPFKFIDLLEECVIESETCESIEEQRLNAVLIVENNVLNMNGIVNDMSEHICNDINNENSSNNSYKGYNNDTYDSYIGTNYGSTKNTHNSYSSNNKDSKDQKSITNCAILNLVETNQFKELTHLSLILKKTNHENIIKSFCTNLKYLKLYNNNIIQKLNDELIINNKNLLEMQSLDKTIENLEKKIKLIKCDFNNTLTNDIQSLKSEHEKILIEKEKKYSCENNELKSSIENLKKKCNDLSNVKDTNEHQIFNLTNKVTNLKSELDEKNNNLLKLVKEKENLEKEYNELKKENNNISIEFSHLKNKYDKECENHISNNSSYESIKLNNTTLEHELKTYKERNTKLQKEMNVAIDEINKGNDIITKLQNQLKKMKDKLKSKTIEHASVEQITTKNMNEINKLQTDLKTLQSKLNEKESAETSLKNELDMMHRKNEELAKELNISREVNLRLNKEINNNSLDMYSFKMNNMGGMPIPLNNIPGQDFQVDTNLLDTNLFTKLKANLKNATPINSITPYGIDNNATNMNLMNGKIDALDMDDIYNKPVKFIPPGI</sequence>
<keyword evidence="1" id="KW-0175">Coiled coil</keyword>
<evidence type="ECO:0000256" key="1">
    <source>
        <dbReference type="SAM" id="Coils"/>
    </source>
</evidence>
<feature type="coiled-coil region" evidence="1">
    <location>
        <begin position="448"/>
        <end position="736"/>
    </location>
</feature>
<proteinExistence type="predicted"/>
<evidence type="ECO:0000313" key="3">
    <source>
        <dbReference type="Ensembl" id="ENSPTEP00000019209.1"/>
    </source>
</evidence>
<name>A0A8C9LPN2_9PRIM</name>
<dbReference type="Ensembl" id="ENSPTET00000028080.1">
    <property type="protein sequence ID" value="ENSPTEP00000019209.1"/>
    <property type="gene ID" value="ENSPTEG00000020572.1"/>
</dbReference>
<feature type="domain" description="Spindle assembly abnormal protein 6 N-terminal" evidence="2">
    <location>
        <begin position="208"/>
        <end position="323"/>
    </location>
</feature>
<protein>
    <recommendedName>
        <fullName evidence="2">Spindle assembly abnormal protein 6 N-terminal domain-containing protein</fullName>
    </recommendedName>
</protein>
<dbReference type="Gene3D" id="1.10.287.1490">
    <property type="match status" value="1"/>
</dbReference>